<name>A0AA38X2G3_9EURO</name>
<comment type="caution">
    <text evidence="2">The sequence shown here is derived from an EMBL/GenBank/DDBJ whole genome shotgun (WGS) entry which is preliminary data.</text>
</comment>
<gene>
    <name evidence="2" type="ORF">H2200_010160</name>
</gene>
<feature type="domain" description="Heterokaryon incompatibility" evidence="1">
    <location>
        <begin position="57"/>
        <end position="187"/>
    </location>
</feature>
<dbReference type="PANTHER" id="PTHR24148:SF64">
    <property type="entry name" value="HETEROKARYON INCOMPATIBILITY DOMAIN-CONTAINING PROTEIN"/>
    <property type="match status" value="1"/>
</dbReference>
<sequence>MDYNPAIKPLWQPLPHPECIRLLRFPTWKEKLGGIFDSHMNFSLITVRLSDAQRPPYSALSYTWGDDTKPHSITINDHETSIRSNLWNFLRRATASSELEATYLWLDALSISQLDPIEKAAQVQQIGRIFSTASRVIVWLGSSVPRANHWRKFRSSTSKAQARQMRNKMIWSALGSPYFFRRWIVQEILLARRLIIWFGTLTITLDELCSFECVNDIGFAPGIAVDAGFVTAWDRVVTAQNMLYMLRVKYDVQNDRRTPATLELAQFGDPSIFDLCRKFHYCECSVDHDRVYALLTLVQNSFRIPLQVDYTIDIVVLFYRTLSSAANVDFSQAEILIDILFKKDGIRELLVRSRELFPASPTTSNLEIVTRLDWKGFHDREFAWDFSWKLPPSDQIPSLLKARDAVAQFSPEVYLIFRKRSATARAYLLERLFTHDHEFVWAQHRVDLESCVGQDLPICLGEHHTPSITEASFPSKMGSNTTIDVTMKAYLWLLLAYYHWLDSPLVRK</sequence>
<dbReference type="AlphaFoldDB" id="A0AA38X2G3"/>
<evidence type="ECO:0000259" key="1">
    <source>
        <dbReference type="Pfam" id="PF06985"/>
    </source>
</evidence>
<evidence type="ECO:0000313" key="3">
    <source>
        <dbReference type="Proteomes" id="UP001172673"/>
    </source>
</evidence>
<protein>
    <recommendedName>
        <fullName evidence="1">Heterokaryon incompatibility domain-containing protein</fullName>
    </recommendedName>
</protein>
<keyword evidence="3" id="KW-1185">Reference proteome</keyword>
<dbReference type="Proteomes" id="UP001172673">
    <property type="component" value="Unassembled WGS sequence"/>
</dbReference>
<dbReference type="Pfam" id="PF06985">
    <property type="entry name" value="HET"/>
    <property type="match status" value="1"/>
</dbReference>
<evidence type="ECO:0000313" key="2">
    <source>
        <dbReference type="EMBL" id="KAJ9605503.1"/>
    </source>
</evidence>
<reference evidence="2" key="1">
    <citation type="submission" date="2022-10" db="EMBL/GenBank/DDBJ databases">
        <title>Culturing micro-colonial fungi from biological soil crusts in the Mojave desert and describing Neophaeococcomyces mojavensis, and introducing the new genera and species Taxawa tesnikishii.</title>
        <authorList>
            <person name="Kurbessoian T."/>
            <person name="Stajich J.E."/>
        </authorList>
    </citation>
    <scope>NUCLEOTIDE SEQUENCE</scope>
    <source>
        <strain evidence="2">TK_41</strain>
    </source>
</reference>
<dbReference type="EMBL" id="JAPDRK010000016">
    <property type="protein sequence ID" value="KAJ9605503.1"/>
    <property type="molecule type" value="Genomic_DNA"/>
</dbReference>
<proteinExistence type="predicted"/>
<dbReference type="InterPro" id="IPR052895">
    <property type="entry name" value="HetReg/Transcr_Mod"/>
</dbReference>
<dbReference type="PANTHER" id="PTHR24148">
    <property type="entry name" value="ANKYRIN REPEAT DOMAIN-CONTAINING PROTEIN 39 HOMOLOG-RELATED"/>
    <property type="match status" value="1"/>
</dbReference>
<organism evidence="2 3">
    <name type="scientific">Cladophialophora chaetospira</name>
    <dbReference type="NCBI Taxonomy" id="386627"/>
    <lineage>
        <taxon>Eukaryota</taxon>
        <taxon>Fungi</taxon>
        <taxon>Dikarya</taxon>
        <taxon>Ascomycota</taxon>
        <taxon>Pezizomycotina</taxon>
        <taxon>Eurotiomycetes</taxon>
        <taxon>Chaetothyriomycetidae</taxon>
        <taxon>Chaetothyriales</taxon>
        <taxon>Herpotrichiellaceae</taxon>
        <taxon>Cladophialophora</taxon>
    </lineage>
</organism>
<accession>A0AA38X2G3</accession>
<dbReference type="InterPro" id="IPR010730">
    <property type="entry name" value="HET"/>
</dbReference>